<dbReference type="Gene3D" id="3.30.565.10">
    <property type="entry name" value="Histidine kinase-like ATPase, C-terminal domain"/>
    <property type="match status" value="1"/>
</dbReference>
<keyword evidence="7" id="KW-0067">ATP-binding</keyword>
<evidence type="ECO:0000313" key="12">
    <source>
        <dbReference type="Proteomes" id="UP000598217"/>
    </source>
</evidence>
<evidence type="ECO:0000313" key="11">
    <source>
        <dbReference type="EMBL" id="MBE1458384.1"/>
    </source>
</evidence>
<keyword evidence="8" id="KW-0902">Two-component regulatory system</keyword>
<keyword evidence="3" id="KW-0597">Phosphoprotein</keyword>
<gene>
    <name evidence="11" type="ORF">H4W79_002598</name>
</gene>
<dbReference type="InterPro" id="IPR011712">
    <property type="entry name" value="Sig_transdc_His_kin_sub3_dim/P"/>
</dbReference>
<proteinExistence type="predicted"/>
<evidence type="ECO:0000259" key="10">
    <source>
        <dbReference type="Pfam" id="PF07730"/>
    </source>
</evidence>
<dbReference type="GO" id="GO:0016301">
    <property type="term" value="F:kinase activity"/>
    <property type="evidence" value="ECO:0007669"/>
    <property type="project" value="UniProtKB-KW"/>
</dbReference>
<keyword evidence="9" id="KW-1133">Transmembrane helix</keyword>
<keyword evidence="4" id="KW-0808">Transferase</keyword>
<dbReference type="Pfam" id="PF07730">
    <property type="entry name" value="HisKA_3"/>
    <property type="match status" value="1"/>
</dbReference>
<reference evidence="11 12" key="1">
    <citation type="submission" date="2020-10" db="EMBL/GenBank/DDBJ databases">
        <title>Sequencing the genomes of 1000 actinobacteria strains.</title>
        <authorList>
            <person name="Klenk H.-P."/>
        </authorList>
    </citation>
    <scope>NUCLEOTIDE SEQUENCE [LARGE SCALE GENOMIC DNA]</scope>
    <source>
        <strain evidence="11 12">DSM 45157</strain>
    </source>
</reference>
<feature type="transmembrane region" description="Helical" evidence="9">
    <location>
        <begin position="31"/>
        <end position="55"/>
    </location>
</feature>
<name>A0ABR9HHA8_9ACTN</name>
<keyword evidence="9" id="KW-0472">Membrane</keyword>
<dbReference type="PANTHER" id="PTHR24421:SF10">
    <property type="entry name" value="NITRATE_NITRITE SENSOR PROTEIN NARQ"/>
    <property type="match status" value="1"/>
</dbReference>
<keyword evidence="12" id="KW-1185">Reference proteome</keyword>
<sequence length="442" mass="47262">MDVPFLADTQGRSWRALLVEVLHLMTSLALALFYLLPAVLLVAAASWLGLVLFLPWMLPESHGAGRLAVEVLFLAALPPVATTLLARLACQVQRNRLANVFGVVETNPPDPLAEDNVWLRALRYVFGREAWSMVVYSTVAGVHGLVAAGLIVVLVVCGGAAALGAFFGIIYVLAQGSAKDIVGPLALVALGPLAVLVGLRLTPYMISSEVLLHRILLFDAPEVRMRRRLLHVQDSRLRMVDAAEAERRRIERDLHDGAQQHLLALSMTLTLARARLTDDPDGARELITEAQEESKEVMTELRQVARGLHPRVLTDHGLGSALPVAAGRSPVPVRVDVDLEERPSARAEGVAYYVVCEALNNIAKHAGAGQVTVAAERVAGTGRKGDLLRIAVTDDGVGGADPEAGTGLYGLWDRVDAVDGVLTVHSPTGGGTVLTANIPWEA</sequence>
<feature type="transmembrane region" description="Helical" evidence="9">
    <location>
        <begin position="185"/>
        <end position="206"/>
    </location>
</feature>
<dbReference type="SUPFAM" id="SSF55874">
    <property type="entry name" value="ATPase domain of HSP90 chaperone/DNA topoisomerase II/histidine kinase"/>
    <property type="match status" value="1"/>
</dbReference>
<evidence type="ECO:0000256" key="4">
    <source>
        <dbReference type="ARBA" id="ARBA00022679"/>
    </source>
</evidence>
<dbReference type="InterPro" id="IPR050482">
    <property type="entry name" value="Sensor_HK_TwoCompSys"/>
</dbReference>
<evidence type="ECO:0000256" key="1">
    <source>
        <dbReference type="ARBA" id="ARBA00000085"/>
    </source>
</evidence>
<comment type="caution">
    <text evidence="11">The sequence shown here is derived from an EMBL/GenBank/DDBJ whole genome shotgun (WGS) entry which is preliminary data.</text>
</comment>
<dbReference type="Proteomes" id="UP000598217">
    <property type="component" value="Unassembled WGS sequence"/>
</dbReference>
<evidence type="ECO:0000256" key="9">
    <source>
        <dbReference type="SAM" id="Phobius"/>
    </source>
</evidence>
<dbReference type="CDD" id="cd16917">
    <property type="entry name" value="HATPase_UhpB-NarQ-NarX-like"/>
    <property type="match status" value="1"/>
</dbReference>
<accession>A0ABR9HHA8</accession>
<keyword evidence="6 11" id="KW-0418">Kinase</keyword>
<dbReference type="EC" id="2.7.13.3" evidence="2"/>
<evidence type="ECO:0000256" key="3">
    <source>
        <dbReference type="ARBA" id="ARBA00022553"/>
    </source>
</evidence>
<protein>
    <recommendedName>
        <fullName evidence="2">histidine kinase</fullName>
        <ecNumber evidence="2">2.7.13.3</ecNumber>
    </recommendedName>
</protein>
<dbReference type="Gene3D" id="1.20.5.1930">
    <property type="match status" value="1"/>
</dbReference>
<feature type="domain" description="Signal transduction histidine kinase subgroup 3 dimerisation and phosphoacceptor" evidence="10">
    <location>
        <begin position="246"/>
        <end position="313"/>
    </location>
</feature>
<evidence type="ECO:0000256" key="7">
    <source>
        <dbReference type="ARBA" id="ARBA00022840"/>
    </source>
</evidence>
<keyword evidence="9" id="KW-0812">Transmembrane</keyword>
<dbReference type="EMBL" id="JADBDY010000001">
    <property type="protein sequence ID" value="MBE1458384.1"/>
    <property type="molecule type" value="Genomic_DNA"/>
</dbReference>
<organism evidence="11 12">
    <name type="scientific">Nocardiopsis terrae</name>
    <dbReference type="NCBI Taxonomy" id="372655"/>
    <lineage>
        <taxon>Bacteria</taxon>
        <taxon>Bacillati</taxon>
        <taxon>Actinomycetota</taxon>
        <taxon>Actinomycetes</taxon>
        <taxon>Streptosporangiales</taxon>
        <taxon>Nocardiopsidaceae</taxon>
        <taxon>Nocardiopsis</taxon>
    </lineage>
</organism>
<evidence type="ECO:0000256" key="5">
    <source>
        <dbReference type="ARBA" id="ARBA00022741"/>
    </source>
</evidence>
<feature type="transmembrane region" description="Helical" evidence="9">
    <location>
        <begin position="145"/>
        <end position="173"/>
    </location>
</feature>
<comment type="catalytic activity">
    <reaction evidence="1">
        <text>ATP + protein L-histidine = ADP + protein N-phospho-L-histidine.</text>
        <dbReference type="EC" id="2.7.13.3"/>
    </reaction>
</comment>
<feature type="transmembrane region" description="Helical" evidence="9">
    <location>
        <begin position="67"/>
        <end position="89"/>
    </location>
</feature>
<dbReference type="InterPro" id="IPR036890">
    <property type="entry name" value="HATPase_C_sf"/>
</dbReference>
<evidence type="ECO:0000256" key="6">
    <source>
        <dbReference type="ARBA" id="ARBA00022777"/>
    </source>
</evidence>
<keyword evidence="5" id="KW-0547">Nucleotide-binding</keyword>
<evidence type="ECO:0000256" key="8">
    <source>
        <dbReference type="ARBA" id="ARBA00023012"/>
    </source>
</evidence>
<evidence type="ECO:0000256" key="2">
    <source>
        <dbReference type="ARBA" id="ARBA00012438"/>
    </source>
</evidence>
<dbReference type="PANTHER" id="PTHR24421">
    <property type="entry name" value="NITRATE/NITRITE SENSOR PROTEIN NARX-RELATED"/>
    <property type="match status" value="1"/>
</dbReference>